<accession>A0A2N1PMM1</accession>
<feature type="domain" description="AAA+ ATPase" evidence="2">
    <location>
        <begin position="31"/>
        <end position="150"/>
    </location>
</feature>
<name>A0A2N1PMM1_9BACT</name>
<dbReference type="InterPro" id="IPR003593">
    <property type="entry name" value="AAA+_ATPase"/>
</dbReference>
<evidence type="ECO:0000256" key="1">
    <source>
        <dbReference type="ARBA" id="ARBA00023125"/>
    </source>
</evidence>
<dbReference type="SMART" id="SM00382">
    <property type="entry name" value="AAA"/>
    <property type="match status" value="1"/>
</dbReference>
<sequence length="402" mass="46879">MKTRIIETYYRLLNGQNIETHRFLFREFNINRRLTGIVGPRGTGKTTLMLQFIKSSISDIHKALYLSLDNIYFDRSTLIEFVQELYETENRNVFFIDEVHKYKNWNQEIKNIYDSFPDIRIIFSGSSSLDLIKGNYDLSRRGFIYNLPGLSFREYLNFATGGNHSRIEYRELLDNPVKVCQILSDIPKIRGHFKDYLDKGYYPFIFEEEYTYHHRILNIIDKTVFEDIANFYNLKTSNLHNFKKILAYLATIEPGPLSVNNISNNMGLDNKTVQIYINILTETGLLTKITNDKTGSKLLRSSEKAYLNNPNLYFAISNEIGKEIRIGTIREIFFLNMLINSGQKVFHTKKGDFKVSDHTFEIGGKNKKRDQISALKNAWLVKDDILIGDSETIPLYAFGFIY</sequence>
<gene>
    <name evidence="3" type="ORF">CVV64_13480</name>
</gene>
<dbReference type="InterPro" id="IPR025420">
    <property type="entry name" value="DUF4143"/>
</dbReference>
<dbReference type="InterPro" id="IPR027417">
    <property type="entry name" value="P-loop_NTPase"/>
</dbReference>
<reference evidence="3 4" key="1">
    <citation type="journal article" date="2017" name="ISME J.">
        <title>Potential for microbial H2 and metal transformations associated with novel bacteria and archaea in deep terrestrial subsurface sediments.</title>
        <authorList>
            <person name="Hernsdorf A.W."/>
            <person name="Amano Y."/>
            <person name="Miyakawa K."/>
            <person name="Ise K."/>
            <person name="Suzuki Y."/>
            <person name="Anantharaman K."/>
            <person name="Probst A."/>
            <person name="Burstein D."/>
            <person name="Thomas B.C."/>
            <person name="Banfield J.F."/>
        </authorList>
    </citation>
    <scope>NUCLEOTIDE SEQUENCE [LARGE SCALE GENOMIC DNA]</scope>
    <source>
        <strain evidence="3">HGW-Wallbacteria-1</strain>
    </source>
</reference>
<dbReference type="SUPFAM" id="SSF46785">
    <property type="entry name" value="Winged helix' DNA-binding domain"/>
    <property type="match status" value="1"/>
</dbReference>
<proteinExistence type="predicted"/>
<evidence type="ECO:0000313" key="3">
    <source>
        <dbReference type="EMBL" id="PKK89575.1"/>
    </source>
</evidence>
<organism evidence="3 4">
    <name type="scientific">Candidatus Wallbacteria bacterium HGW-Wallbacteria-1</name>
    <dbReference type="NCBI Taxonomy" id="2013854"/>
    <lineage>
        <taxon>Bacteria</taxon>
        <taxon>Candidatus Walliibacteriota</taxon>
    </lineage>
</organism>
<dbReference type="InterPro" id="IPR036390">
    <property type="entry name" value="WH_DNA-bd_sf"/>
</dbReference>
<dbReference type="Pfam" id="PF13635">
    <property type="entry name" value="DUF4143"/>
    <property type="match status" value="1"/>
</dbReference>
<evidence type="ECO:0000313" key="4">
    <source>
        <dbReference type="Proteomes" id="UP000233256"/>
    </source>
</evidence>
<dbReference type="AlphaFoldDB" id="A0A2N1PMM1"/>
<dbReference type="Proteomes" id="UP000233256">
    <property type="component" value="Unassembled WGS sequence"/>
</dbReference>
<dbReference type="Pfam" id="PF13173">
    <property type="entry name" value="AAA_14"/>
    <property type="match status" value="1"/>
</dbReference>
<dbReference type="InterPro" id="IPR041682">
    <property type="entry name" value="AAA_14"/>
</dbReference>
<comment type="caution">
    <text evidence="3">The sequence shown here is derived from an EMBL/GenBank/DDBJ whole genome shotgun (WGS) entry which is preliminary data.</text>
</comment>
<dbReference type="EMBL" id="PGXC01000015">
    <property type="protein sequence ID" value="PKK89575.1"/>
    <property type="molecule type" value="Genomic_DNA"/>
</dbReference>
<evidence type="ECO:0000259" key="2">
    <source>
        <dbReference type="SMART" id="SM00382"/>
    </source>
</evidence>
<dbReference type="PANTHER" id="PTHR42990:SF1">
    <property type="entry name" value="AAA+ ATPASE DOMAIN-CONTAINING PROTEIN"/>
    <property type="match status" value="1"/>
</dbReference>
<dbReference type="GO" id="GO:0003677">
    <property type="term" value="F:DNA binding"/>
    <property type="evidence" value="ECO:0007669"/>
    <property type="project" value="UniProtKB-KW"/>
</dbReference>
<keyword evidence="1" id="KW-0238">DNA-binding</keyword>
<dbReference type="Gene3D" id="3.40.50.300">
    <property type="entry name" value="P-loop containing nucleotide triphosphate hydrolases"/>
    <property type="match status" value="2"/>
</dbReference>
<dbReference type="SUPFAM" id="SSF52540">
    <property type="entry name" value="P-loop containing nucleoside triphosphate hydrolases"/>
    <property type="match status" value="1"/>
</dbReference>
<dbReference type="CDD" id="cd00009">
    <property type="entry name" value="AAA"/>
    <property type="match status" value="1"/>
</dbReference>
<protein>
    <submittedName>
        <fullName evidence="3">ATPase</fullName>
    </submittedName>
</protein>
<dbReference type="PANTHER" id="PTHR42990">
    <property type="entry name" value="ATPASE"/>
    <property type="match status" value="1"/>
</dbReference>